<gene>
    <name evidence="2" type="ORF">ArsFIN_00890</name>
</gene>
<feature type="transmembrane region" description="Helical" evidence="1">
    <location>
        <begin position="15"/>
        <end position="34"/>
    </location>
</feature>
<dbReference type="Proteomes" id="UP000295134">
    <property type="component" value="Chromosome"/>
</dbReference>
<dbReference type="EMBL" id="CP038613">
    <property type="protein sequence ID" value="QBY41571.1"/>
    <property type="molecule type" value="Genomic_DNA"/>
</dbReference>
<proteinExistence type="predicted"/>
<keyword evidence="1" id="KW-1133">Transmembrane helix</keyword>
<dbReference type="AlphaFoldDB" id="A0A4P7KP34"/>
<organism evidence="2 3">
    <name type="scientific">Arsenophonus nasoniae</name>
    <name type="common">son-killer infecting Nasonia vitripennis</name>
    <dbReference type="NCBI Taxonomy" id="638"/>
    <lineage>
        <taxon>Bacteria</taxon>
        <taxon>Pseudomonadati</taxon>
        <taxon>Pseudomonadota</taxon>
        <taxon>Gammaproteobacteria</taxon>
        <taxon>Enterobacterales</taxon>
        <taxon>Morganellaceae</taxon>
        <taxon>Arsenophonus</taxon>
    </lineage>
</organism>
<evidence type="ECO:0000313" key="2">
    <source>
        <dbReference type="EMBL" id="QBY41571.1"/>
    </source>
</evidence>
<keyword evidence="1" id="KW-0812">Transmembrane</keyword>
<protein>
    <submittedName>
        <fullName evidence="2">Uncharacterized protein</fullName>
    </submittedName>
</protein>
<name>A0A4P7KP34_9GAMM</name>
<accession>A0A4P7KP34</accession>
<sequence length="52" mass="6421">MPIEEKKWITRGKKADCLIMFHLQLLLLLTYIVYKDIDKYYLKTYKFVSIYE</sequence>
<dbReference type="KEGG" id="ans:ArsFIN_00890"/>
<reference evidence="2 3" key="1">
    <citation type="submission" date="2019-03" db="EMBL/GenBank/DDBJ databases">
        <title>Long-read sequencing reveals hyperdense prophage content in a complex bacterial symbiont genome.</title>
        <authorList>
            <person name="Frost C.L."/>
            <person name="Siozios S."/>
            <person name="Nadal-Jimenez P."/>
            <person name="Brockhurst M.A."/>
            <person name="King K.C."/>
            <person name="Darby A.C."/>
            <person name="Hurst G.D.D."/>
        </authorList>
    </citation>
    <scope>NUCLEOTIDE SEQUENCE [LARGE SCALE GENOMIC DNA]</scope>
    <source>
        <strain evidence="2 3">FIN</strain>
    </source>
</reference>
<evidence type="ECO:0000313" key="3">
    <source>
        <dbReference type="Proteomes" id="UP000295134"/>
    </source>
</evidence>
<keyword evidence="1" id="KW-0472">Membrane</keyword>
<evidence type="ECO:0000256" key="1">
    <source>
        <dbReference type="SAM" id="Phobius"/>
    </source>
</evidence>